<dbReference type="Pfam" id="PF02638">
    <property type="entry name" value="GHL10"/>
    <property type="match status" value="1"/>
</dbReference>
<dbReference type="Proteomes" id="UP000541583">
    <property type="component" value="Unassembled WGS sequence"/>
</dbReference>
<name>A0ABR6PTB3_9SPHI</name>
<dbReference type="InterPro" id="IPR003961">
    <property type="entry name" value="FN3_dom"/>
</dbReference>
<sequence length="470" mass="54381">MTILDSLHSSGINAVMFQVRPSADAFYGSGPELWSRYLTGRQGLPPNPYYDPLTFIISEAHKRGMELHAWFNPYRASMDLIASHFNDKHISNQKPEWFFNYAGQKIFNPGLPQVRQYITSVIMNVVRNYDIDGVHFDDYFYPNEVHGKPLPDLAAYKLYNPDSLNIKDWRRQNVDVLIHDLTDSIHACKSYIKFGISPFGVWKNKQQDADGSLTNGGSSYYELYADTRKWLKNGWIDYINPQLYWPIKHRLVPFEKLLEWWSNNTYGRHLYIGQAAYRAQENVQGFRNRSELSDEIRYVRGNARVQGSVFFRAKSLIDNLAGLKDSLKNNFYNRPALPPVMLWLDSIPPNAPQNVIAKQLANKSIQISWTAPIKAKDNDLAYGYVIYRFNDGEKIQIDNPRNIINISFEDTTTFVDNTITRPGKYIYLVTAIDRIKNESLNSNPAPVEVKYVVYGRYYHRTTPQDSIKAE</sequence>
<dbReference type="SUPFAM" id="SSF51445">
    <property type="entry name" value="(Trans)glycosidases"/>
    <property type="match status" value="1"/>
</dbReference>
<gene>
    <name evidence="3" type="ORF">HDF23_005800</name>
</gene>
<dbReference type="InterPro" id="IPR013783">
    <property type="entry name" value="Ig-like_fold"/>
</dbReference>
<keyword evidence="1" id="KW-0732">Signal</keyword>
<evidence type="ECO:0000259" key="2">
    <source>
        <dbReference type="PROSITE" id="PS50853"/>
    </source>
</evidence>
<dbReference type="SUPFAM" id="SSF49265">
    <property type="entry name" value="Fibronectin type III"/>
    <property type="match status" value="1"/>
</dbReference>
<dbReference type="EMBL" id="JACHCB010000026">
    <property type="protein sequence ID" value="MBB6113017.1"/>
    <property type="molecule type" value="Genomic_DNA"/>
</dbReference>
<dbReference type="InterPro" id="IPR017853">
    <property type="entry name" value="GH"/>
</dbReference>
<comment type="caution">
    <text evidence="3">The sequence shown here is derived from an EMBL/GenBank/DDBJ whole genome shotgun (WGS) entry which is preliminary data.</text>
</comment>
<keyword evidence="4" id="KW-1185">Reference proteome</keyword>
<dbReference type="Gene3D" id="3.20.20.80">
    <property type="entry name" value="Glycosidases"/>
    <property type="match status" value="1"/>
</dbReference>
<organism evidence="3 4">
    <name type="scientific">Mucilaginibacter lappiensis</name>
    <dbReference type="NCBI Taxonomy" id="354630"/>
    <lineage>
        <taxon>Bacteria</taxon>
        <taxon>Pseudomonadati</taxon>
        <taxon>Bacteroidota</taxon>
        <taxon>Sphingobacteriia</taxon>
        <taxon>Sphingobacteriales</taxon>
        <taxon>Sphingobacteriaceae</taxon>
        <taxon>Mucilaginibacter</taxon>
    </lineage>
</organism>
<dbReference type="PROSITE" id="PS50853">
    <property type="entry name" value="FN3"/>
    <property type="match status" value="1"/>
</dbReference>
<reference evidence="3 4" key="1">
    <citation type="submission" date="2020-08" db="EMBL/GenBank/DDBJ databases">
        <title>Genomic Encyclopedia of Type Strains, Phase IV (KMG-V): Genome sequencing to study the core and pangenomes of soil and plant-associated prokaryotes.</title>
        <authorList>
            <person name="Whitman W."/>
        </authorList>
    </citation>
    <scope>NUCLEOTIDE SEQUENCE [LARGE SCALE GENOMIC DNA]</scope>
    <source>
        <strain evidence="3 4">ANJLi2</strain>
    </source>
</reference>
<protein>
    <submittedName>
        <fullName evidence="3">Uncharacterized lipoprotein YddW (UPF0748 family)</fullName>
    </submittedName>
</protein>
<evidence type="ECO:0000313" key="4">
    <source>
        <dbReference type="Proteomes" id="UP000541583"/>
    </source>
</evidence>
<dbReference type="PANTHER" id="PTHR43405">
    <property type="entry name" value="GLYCOSYL HYDROLASE DIGH"/>
    <property type="match status" value="1"/>
</dbReference>
<feature type="domain" description="Fibronectin type-III" evidence="2">
    <location>
        <begin position="351"/>
        <end position="452"/>
    </location>
</feature>
<proteinExistence type="predicted"/>
<accession>A0ABR6PTB3</accession>
<keyword evidence="3" id="KW-0449">Lipoprotein</keyword>
<dbReference type="InterPro" id="IPR036116">
    <property type="entry name" value="FN3_sf"/>
</dbReference>
<dbReference type="InterPro" id="IPR052177">
    <property type="entry name" value="Divisome_Glycosyl_Hydrolase"/>
</dbReference>
<dbReference type="PANTHER" id="PTHR43405:SF1">
    <property type="entry name" value="GLYCOSYL HYDROLASE DIGH"/>
    <property type="match status" value="1"/>
</dbReference>
<evidence type="ECO:0000256" key="1">
    <source>
        <dbReference type="ARBA" id="ARBA00022729"/>
    </source>
</evidence>
<dbReference type="CDD" id="cd00063">
    <property type="entry name" value="FN3"/>
    <property type="match status" value="1"/>
</dbReference>
<dbReference type="InterPro" id="IPR003790">
    <property type="entry name" value="GHL10"/>
</dbReference>
<evidence type="ECO:0000313" key="3">
    <source>
        <dbReference type="EMBL" id="MBB6113017.1"/>
    </source>
</evidence>
<dbReference type="Gene3D" id="2.60.40.10">
    <property type="entry name" value="Immunoglobulins"/>
    <property type="match status" value="1"/>
</dbReference>